<dbReference type="CDD" id="cd06579">
    <property type="entry name" value="TM_PBP1_transp_AraH_like"/>
    <property type="match status" value="1"/>
</dbReference>
<dbReference type="AlphaFoldDB" id="C0EIT9"/>
<dbReference type="STRING" id="537013.CLOSTMETH_03784"/>
<feature type="transmembrane region" description="Helical" evidence="8">
    <location>
        <begin position="20"/>
        <end position="38"/>
    </location>
</feature>
<evidence type="ECO:0000313" key="10">
    <source>
        <dbReference type="Proteomes" id="UP000003340"/>
    </source>
</evidence>
<reference evidence="9 10" key="1">
    <citation type="submission" date="2009-01" db="EMBL/GenBank/DDBJ databases">
        <authorList>
            <person name="Fulton L."/>
            <person name="Clifton S."/>
            <person name="Fulton B."/>
            <person name="Xu J."/>
            <person name="Minx P."/>
            <person name="Pepin K.H."/>
            <person name="Johnson M."/>
            <person name="Bhonagiri V."/>
            <person name="Nash W.E."/>
            <person name="Mardis E.R."/>
            <person name="Wilson R.K."/>
        </authorList>
    </citation>
    <scope>NUCLEOTIDE SEQUENCE [LARGE SCALE GENOMIC DNA]</scope>
    <source>
        <strain evidence="9 10">DSM 5476</strain>
    </source>
</reference>
<dbReference type="Proteomes" id="UP000003340">
    <property type="component" value="Unassembled WGS sequence"/>
</dbReference>
<evidence type="ECO:0000256" key="5">
    <source>
        <dbReference type="ARBA" id="ARBA00022692"/>
    </source>
</evidence>
<dbReference type="InterPro" id="IPR001851">
    <property type="entry name" value="ABC_transp_permease"/>
</dbReference>
<feature type="transmembrane region" description="Helical" evidence="8">
    <location>
        <begin position="213"/>
        <end position="233"/>
    </location>
</feature>
<dbReference type="eggNOG" id="COG1172">
    <property type="taxonomic scope" value="Bacteria"/>
</dbReference>
<reference evidence="9 10" key="2">
    <citation type="submission" date="2009-02" db="EMBL/GenBank/DDBJ databases">
        <title>Draft genome sequence of Clostridium methylpentosum (DSM 5476).</title>
        <authorList>
            <person name="Sudarsanam P."/>
            <person name="Ley R."/>
            <person name="Guruge J."/>
            <person name="Turnbaugh P.J."/>
            <person name="Mahowald M."/>
            <person name="Liep D."/>
            <person name="Gordon J."/>
        </authorList>
    </citation>
    <scope>NUCLEOTIDE SEQUENCE [LARGE SCALE GENOMIC DNA]</scope>
    <source>
        <strain evidence="9 10">DSM 5476</strain>
    </source>
</reference>
<keyword evidence="10" id="KW-1185">Reference proteome</keyword>
<dbReference type="Pfam" id="PF02653">
    <property type="entry name" value="BPD_transp_2"/>
    <property type="match status" value="1"/>
</dbReference>
<keyword evidence="4" id="KW-0997">Cell inner membrane</keyword>
<organism evidence="9 10">
    <name type="scientific">[Clostridium] methylpentosum DSM 5476</name>
    <dbReference type="NCBI Taxonomy" id="537013"/>
    <lineage>
        <taxon>Bacteria</taxon>
        <taxon>Bacillati</taxon>
        <taxon>Bacillota</taxon>
        <taxon>Clostridia</taxon>
        <taxon>Eubacteriales</taxon>
        <taxon>Oscillospiraceae</taxon>
        <taxon>Oscillospiraceae incertae sedis</taxon>
    </lineage>
</organism>
<dbReference type="PANTHER" id="PTHR32196:SF21">
    <property type="entry name" value="ABC TRANSPORTER PERMEASE PROTEIN YPHD-RELATED"/>
    <property type="match status" value="1"/>
</dbReference>
<dbReference type="GO" id="GO:0005886">
    <property type="term" value="C:plasma membrane"/>
    <property type="evidence" value="ECO:0007669"/>
    <property type="project" value="UniProtKB-SubCell"/>
</dbReference>
<dbReference type="EMBL" id="ACEC01000130">
    <property type="protein sequence ID" value="EEG28600.1"/>
    <property type="molecule type" value="Genomic_DNA"/>
</dbReference>
<protein>
    <submittedName>
        <fullName evidence="9">Branched-chain amino acid ABC transporter, permease protein</fullName>
    </submittedName>
</protein>
<comment type="caution">
    <text evidence="9">The sequence shown here is derived from an EMBL/GenBank/DDBJ whole genome shotgun (WGS) entry which is preliminary data.</text>
</comment>
<evidence type="ECO:0000256" key="6">
    <source>
        <dbReference type="ARBA" id="ARBA00022989"/>
    </source>
</evidence>
<evidence type="ECO:0000256" key="1">
    <source>
        <dbReference type="ARBA" id="ARBA00004651"/>
    </source>
</evidence>
<sequence>MKTVKNKYPKIHFNFNEMGILYALIIFWVILAITNADFRNFAFYQNIVRQASFNAMCGIGMTFAIISGDFDLSVASQVSLSAVVMTLLLPTIGLIPTVIAILGLGILMGTFNGILIAKMRIPAFIATLAMQFAYRALAQIVNSSPVVVKDKALLNMSTGYILGIPIPFIVLIVLAIIGTIILRKTALGRHILAIGNSHEAAEISGISIPKTQILIYLLVGLFTAFTAIMMTSYLGSSNYGVPVGLEFTVISAVVLGGTALVGGKGSIFTTIVAAIFLVTITSALTSFGINSYVQKIVEGCILIFAFSINGIKASIDTFVTKSKARKELAARQAAGSKA</sequence>
<keyword evidence="6 8" id="KW-1133">Transmembrane helix</keyword>
<name>C0EIT9_9FIRM</name>
<evidence type="ECO:0000313" key="9">
    <source>
        <dbReference type="EMBL" id="EEG28600.1"/>
    </source>
</evidence>
<dbReference type="GO" id="GO:0022857">
    <property type="term" value="F:transmembrane transporter activity"/>
    <property type="evidence" value="ECO:0007669"/>
    <property type="project" value="InterPro"/>
</dbReference>
<keyword evidence="5 8" id="KW-0812">Transmembrane</keyword>
<feature type="transmembrane region" description="Helical" evidence="8">
    <location>
        <begin position="160"/>
        <end position="182"/>
    </location>
</feature>
<feature type="transmembrane region" description="Helical" evidence="8">
    <location>
        <begin position="87"/>
        <end position="109"/>
    </location>
</feature>
<keyword evidence="2" id="KW-0813">Transport</keyword>
<feature type="transmembrane region" description="Helical" evidence="8">
    <location>
        <begin position="268"/>
        <end position="290"/>
    </location>
</feature>
<evidence type="ECO:0000256" key="2">
    <source>
        <dbReference type="ARBA" id="ARBA00022448"/>
    </source>
</evidence>
<dbReference type="PANTHER" id="PTHR32196">
    <property type="entry name" value="ABC TRANSPORTER PERMEASE PROTEIN YPHD-RELATED-RELATED"/>
    <property type="match status" value="1"/>
</dbReference>
<evidence type="ECO:0000256" key="7">
    <source>
        <dbReference type="ARBA" id="ARBA00023136"/>
    </source>
</evidence>
<accession>C0EIT9</accession>
<keyword evidence="3" id="KW-1003">Cell membrane</keyword>
<gene>
    <name evidence="9" type="ORF">CLOSTMETH_03784</name>
</gene>
<feature type="transmembrane region" description="Helical" evidence="8">
    <location>
        <begin position="239"/>
        <end position="261"/>
    </location>
</feature>
<keyword evidence="7 8" id="KW-0472">Membrane</keyword>
<evidence type="ECO:0000256" key="3">
    <source>
        <dbReference type="ARBA" id="ARBA00022475"/>
    </source>
</evidence>
<proteinExistence type="predicted"/>
<comment type="subcellular location">
    <subcellularLocation>
        <location evidence="1">Cell membrane</location>
        <topology evidence="1">Multi-pass membrane protein</topology>
    </subcellularLocation>
</comment>
<dbReference type="HOGENOM" id="CLU_028880_4_1_9"/>
<evidence type="ECO:0000256" key="4">
    <source>
        <dbReference type="ARBA" id="ARBA00022519"/>
    </source>
</evidence>
<evidence type="ECO:0000256" key="8">
    <source>
        <dbReference type="SAM" id="Phobius"/>
    </source>
</evidence>